<evidence type="ECO:0000313" key="2">
    <source>
        <dbReference type="EMBL" id="MBV0924232.1"/>
    </source>
</evidence>
<organism evidence="2 3">
    <name type="scientific">Haloarcula limicola</name>
    <dbReference type="NCBI Taxonomy" id="1429915"/>
    <lineage>
        <taxon>Archaea</taxon>
        <taxon>Methanobacteriati</taxon>
        <taxon>Methanobacteriota</taxon>
        <taxon>Stenosarchaea group</taxon>
        <taxon>Halobacteria</taxon>
        <taxon>Halobacteriales</taxon>
        <taxon>Haloarculaceae</taxon>
        <taxon>Haloarcula</taxon>
    </lineage>
</organism>
<name>A0A8J7Y556_9EURY</name>
<keyword evidence="3" id="KW-1185">Reference proteome</keyword>
<dbReference type="OrthoDB" id="201781at2157"/>
<evidence type="ECO:0000256" key="1">
    <source>
        <dbReference type="SAM" id="MobiDB-lite"/>
    </source>
</evidence>
<protein>
    <recommendedName>
        <fullName evidence="4">VCBS repeat-containing protein</fullName>
    </recommendedName>
</protein>
<comment type="caution">
    <text evidence="2">The sequence shown here is derived from an EMBL/GenBank/DDBJ whole genome shotgun (WGS) entry which is preliminary data.</text>
</comment>
<gene>
    <name evidence="2" type="ORF">KTS45_08465</name>
</gene>
<dbReference type="InterPro" id="IPR006311">
    <property type="entry name" value="TAT_signal"/>
</dbReference>
<feature type="compositionally biased region" description="Basic and acidic residues" evidence="1">
    <location>
        <begin position="130"/>
        <end position="150"/>
    </location>
</feature>
<accession>A0A8J7Y556</accession>
<feature type="region of interest" description="Disordered" evidence="1">
    <location>
        <begin position="124"/>
        <end position="158"/>
    </location>
</feature>
<evidence type="ECO:0000313" key="3">
    <source>
        <dbReference type="Proteomes" id="UP000766550"/>
    </source>
</evidence>
<dbReference type="PROSITE" id="PS51318">
    <property type="entry name" value="TAT"/>
    <property type="match status" value="1"/>
</dbReference>
<dbReference type="Proteomes" id="UP000766550">
    <property type="component" value="Unassembled WGS sequence"/>
</dbReference>
<sequence length="158" mass="16661">MTETDPTRRSVLRSGVSVAAAAAGITAATGGAVAHFPRELDIDVKPDAESNPVNPRSNGTTSVAVFATDEFDPTSAAVRYRFGAPETVADGGGATPVRHCVYDVNGDGSEDLVVHFRTAEAGFESESETAELRWDRDESREHGLSGRDSIRTVGPDGR</sequence>
<proteinExistence type="predicted"/>
<dbReference type="EMBL" id="JAHQXF010000001">
    <property type="protein sequence ID" value="MBV0924232.1"/>
    <property type="molecule type" value="Genomic_DNA"/>
</dbReference>
<dbReference type="RefSeq" id="WP_162317298.1">
    <property type="nucleotide sequence ID" value="NZ_JAHQXF010000001.1"/>
</dbReference>
<reference evidence="2 3" key="1">
    <citation type="submission" date="2021-06" db="EMBL/GenBank/DDBJ databases">
        <title>New haloarchaea isolates fom saline soil.</title>
        <authorList>
            <person name="Duran-Viseras A."/>
            <person name="Sanchez-Porro C.S."/>
            <person name="Ventosa A."/>
        </authorList>
    </citation>
    <scope>NUCLEOTIDE SEQUENCE [LARGE SCALE GENOMIC DNA]</scope>
    <source>
        <strain evidence="2 3">JCM 183640</strain>
    </source>
</reference>
<evidence type="ECO:0008006" key="4">
    <source>
        <dbReference type="Google" id="ProtNLM"/>
    </source>
</evidence>
<dbReference type="AlphaFoldDB" id="A0A8J7Y556"/>